<dbReference type="RefSeq" id="WP_395116612.1">
    <property type="nucleotide sequence ID" value="NZ_CP170721.1"/>
</dbReference>
<dbReference type="EMBL" id="CP170721">
    <property type="protein sequence ID" value="XIA17402.1"/>
    <property type="molecule type" value="Genomic_DNA"/>
</dbReference>
<reference evidence="2" key="1">
    <citation type="submission" date="2024-10" db="EMBL/GenBank/DDBJ databases">
        <authorList>
            <person name="Lesea H.P."/>
            <person name="Kuehl J.V."/>
            <person name="Chandonia J.-M."/>
        </authorList>
    </citation>
    <scope>NUCLEOTIDE SEQUENCE</scope>
    <source>
        <strain evidence="2">FW102-FHT14D07</strain>
    </source>
</reference>
<dbReference type="AlphaFoldDB" id="A0AB74UQ30"/>
<evidence type="ECO:0000259" key="1">
    <source>
        <dbReference type="Pfam" id="PF00557"/>
    </source>
</evidence>
<proteinExistence type="predicted"/>
<dbReference type="Pfam" id="PF00557">
    <property type="entry name" value="Peptidase_M24"/>
    <property type="match status" value="1"/>
</dbReference>
<dbReference type="InterPro" id="IPR050659">
    <property type="entry name" value="Peptidase_M24B"/>
</dbReference>
<accession>A0AB74UQ30</accession>
<dbReference type="PANTHER" id="PTHR46112">
    <property type="entry name" value="AMINOPEPTIDASE"/>
    <property type="match status" value="1"/>
</dbReference>
<protein>
    <submittedName>
        <fullName evidence="2">M24 family metallopeptidase</fullName>
    </submittedName>
</protein>
<dbReference type="InterPro" id="IPR036005">
    <property type="entry name" value="Creatinase/aminopeptidase-like"/>
</dbReference>
<name>A0AB74UQ30_9GAMM</name>
<sequence>MSRAQGPAREAVGARFDPALMLRARERSWAALQAIRARMQPGISEPEAVALAHEVFAELGSERLWHRPLIRIGRNTTKGFREPSEPGVRLGENDSYFIDLGLVFDGHEGDVGDTFVVGHAPQRQACADAARALFRQVADAWRHDGLSGRALYAFAAQRAAAMGWRFNQAIKGHRVSDFPHAIHHGGDLGDLDRVPASGLWILEIQLAHPSEPFGAFHEDLLEGNRLS</sequence>
<feature type="domain" description="Peptidase M24" evidence="1">
    <location>
        <begin position="20"/>
        <end position="190"/>
    </location>
</feature>
<dbReference type="PANTHER" id="PTHR46112:SF8">
    <property type="entry name" value="CYTOPLASMIC PEPTIDASE PEPQ-RELATED"/>
    <property type="match status" value="1"/>
</dbReference>
<dbReference type="SUPFAM" id="SSF55920">
    <property type="entry name" value="Creatinase/aminopeptidase"/>
    <property type="match status" value="1"/>
</dbReference>
<dbReference type="Gene3D" id="3.90.230.10">
    <property type="entry name" value="Creatinase/methionine aminopeptidase superfamily"/>
    <property type="match status" value="1"/>
</dbReference>
<gene>
    <name evidence="2" type="ORF">ACFYG5_12595</name>
</gene>
<dbReference type="InterPro" id="IPR000994">
    <property type="entry name" value="Pept_M24"/>
</dbReference>
<evidence type="ECO:0000313" key="2">
    <source>
        <dbReference type="EMBL" id="XIA17402.1"/>
    </source>
</evidence>
<organism evidence="2">
    <name type="scientific">Rhodanobacter sp. FW102-FHT14D07</name>
    <dbReference type="NCBI Taxonomy" id="3351462"/>
    <lineage>
        <taxon>Bacteria</taxon>
        <taxon>Pseudomonadati</taxon>
        <taxon>Pseudomonadota</taxon>
        <taxon>Gammaproteobacteria</taxon>
        <taxon>Lysobacterales</taxon>
        <taxon>Rhodanobacteraceae</taxon>
        <taxon>Rhodanobacter</taxon>
    </lineage>
</organism>